<dbReference type="Proteomes" id="UP001381693">
    <property type="component" value="Unassembled WGS sequence"/>
</dbReference>
<dbReference type="GO" id="GO:0046983">
    <property type="term" value="F:protein dimerization activity"/>
    <property type="evidence" value="ECO:0007669"/>
    <property type="project" value="InterPro"/>
</dbReference>
<dbReference type="PROSITE" id="PS50888">
    <property type="entry name" value="BHLH"/>
    <property type="match status" value="1"/>
</dbReference>
<evidence type="ECO:0000256" key="1">
    <source>
        <dbReference type="ARBA" id="ARBA00004123"/>
    </source>
</evidence>
<comment type="caution">
    <text evidence="7">The sequence shown here is derived from an EMBL/GenBank/DDBJ whole genome shotgun (WGS) entry which is preliminary data.</text>
</comment>
<name>A0AAN8XCV5_HALRR</name>
<reference evidence="7 8" key="1">
    <citation type="submission" date="2023-11" db="EMBL/GenBank/DDBJ databases">
        <title>Halocaridina rubra genome assembly.</title>
        <authorList>
            <person name="Smith C."/>
        </authorList>
    </citation>
    <scope>NUCLEOTIDE SEQUENCE [LARGE SCALE GENOMIC DNA]</scope>
    <source>
        <strain evidence="7">EP-1</strain>
        <tissue evidence="7">Whole</tissue>
    </source>
</reference>
<dbReference type="GO" id="GO:0000981">
    <property type="term" value="F:DNA-binding transcription factor activity, RNA polymerase II-specific"/>
    <property type="evidence" value="ECO:0007669"/>
    <property type="project" value="TreeGrafter"/>
</dbReference>
<keyword evidence="2" id="KW-0805">Transcription regulation</keyword>
<dbReference type="CDD" id="cd11396">
    <property type="entry name" value="bHLHzip_USF"/>
    <property type="match status" value="1"/>
</dbReference>
<dbReference type="Pfam" id="PF00010">
    <property type="entry name" value="HLH"/>
    <property type="match status" value="1"/>
</dbReference>
<dbReference type="SMART" id="SM00353">
    <property type="entry name" value="HLH"/>
    <property type="match status" value="1"/>
</dbReference>
<evidence type="ECO:0000256" key="2">
    <source>
        <dbReference type="ARBA" id="ARBA00023015"/>
    </source>
</evidence>
<dbReference type="EMBL" id="JAXCGZ010007579">
    <property type="protein sequence ID" value="KAK7079128.1"/>
    <property type="molecule type" value="Genomic_DNA"/>
</dbReference>
<accession>A0AAN8XCV5</accession>
<feature type="coiled-coil region" evidence="5">
    <location>
        <begin position="250"/>
        <end position="301"/>
    </location>
</feature>
<protein>
    <submittedName>
        <fullName evidence="7">Upstream stimulatory factor 2</fullName>
    </submittedName>
</protein>
<dbReference type="GO" id="GO:0005634">
    <property type="term" value="C:nucleus"/>
    <property type="evidence" value="ECO:0007669"/>
    <property type="project" value="UniProtKB-SubCell"/>
</dbReference>
<dbReference type="SUPFAM" id="SSF47459">
    <property type="entry name" value="HLH, helix-loop-helix DNA-binding domain"/>
    <property type="match status" value="1"/>
</dbReference>
<keyword evidence="4" id="KW-0539">Nucleus</keyword>
<evidence type="ECO:0000256" key="5">
    <source>
        <dbReference type="SAM" id="Coils"/>
    </source>
</evidence>
<dbReference type="Gene3D" id="4.10.280.10">
    <property type="entry name" value="Helix-loop-helix DNA-binding domain"/>
    <property type="match status" value="1"/>
</dbReference>
<evidence type="ECO:0000313" key="8">
    <source>
        <dbReference type="Proteomes" id="UP001381693"/>
    </source>
</evidence>
<dbReference type="InterPro" id="IPR036638">
    <property type="entry name" value="HLH_DNA-bd_sf"/>
</dbReference>
<keyword evidence="8" id="KW-1185">Reference proteome</keyword>
<dbReference type="InterPro" id="IPR011598">
    <property type="entry name" value="bHLH_dom"/>
</dbReference>
<comment type="subcellular location">
    <subcellularLocation>
        <location evidence="1">Nucleus</location>
    </subcellularLocation>
</comment>
<dbReference type="PANTHER" id="PTHR46117:SF3">
    <property type="entry name" value="FI24210P1"/>
    <property type="match status" value="1"/>
</dbReference>
<keyword evidence="3" id="KW-0804">Transcription</keyword>
<dbReference type="PANTHER" id="PTHR46117">
    <property type="entry name" value="FI24210P1"/>
    <property type="match status" value="1"/>
</dbReference>
<keyword evidence="5" id="KW-0175">Coiled coil</keyword>
<organism evidence="7 8">
    <name type="scientific">Halocaridina rubra</name>
    <name type="common">Hawaiian red shrimp</name>
    <dbReference type="NCBI Taxonomy" id="373956"/>
    <lineage>
        <taxon>Eukaryota</taxon>
        <taxon>Metazoa</taxon>
        <taxon>Ecdysozoa</taxon>
        <taxon>Arthropoda</taxon>
        <taxon>Crustacea</taxon>
        <taxon>Multicrustacea</taxon>
        <taxon>Malacostraca</taxon>
        <taxon>Eumalacostraca</taxon>
        <taxon>Eucarida</taxon>
        <taxon>Decapoda</taxon>
        <taxon>Pleocyemata</taxon>
        <taxon>Caridea</taxon>
        <taxon>Atyoidea</taxon>
        <taxon>Atyidae</taxon>
        <taxon>Halocaridina</taxon>
    </lineage>
</organism>
<evidence type="ECO:0000256" key="3">
    <source>
        <dbReference type="ARBA" id="ARBA00023163"/>
    </source>
</evidence>
<feature type="domain" description="BHLH" evidence="6">
    <location>
        <begin position="198"/>
        <end position="253"/>
    </location>
</feature>
<evidence type="ECO:0000313" key="7">
    <source>
        <dbReference type="EMBL" id="KAK7079128.1"/>
    </source>
</evidence>
<evidence type="ECO:0000259" key="6">
    <source>
        <dbReference type="PROSITE" id="PS50888"/>
    </source>
</evidence>
<evidence type="ECO:0000256" key="4">
    <source>
        <dbReference type="ARBA" id="ARBA00023242"/>
    </source>
</evidence>
<dbReference type="AlphaFoldDB" id="A0AAN8XCV5"/>
<proteinExistence type="predicted"/>
<gene>
    <name evidence="7" type="primary">USF2</name>
    <name evidence="7" type="ORF">SK128_014251</name>
</gene>
<dbReference type="GO" id="GO:0000978">
    <property type="term" value="F:RNA polymerase II cis-regulatory region sequence-specific DNA binding"/>
    <property type="evidence" value="ECO:0007669"/>
    <property type="project" value="TreeGrafter"/>
</dbReference>
<sequence>MTLCIRSRDQTNARPPPTNLLSLPLFLSFSSMDMIETVLDTSGDKDIEDDKVALHQRLTIVENNSGARTRANPTSPILTQAGFTLKPEVEDPGTLAYRVVEFSPDSSVDALPQEGVQTSVPSILTSSQMNESPSDSETRLALIASSDMPTDGSSAVVVSGGQFYVISDVLTNTSPRNLAPRTSENINQRLTGSTREEKRRVTHNEVERRRRDKINTWICRLAKIIPECPETQSKNAQSKGGILAKACDYITELREHNEQLLEKVKETQRRDMDFELLKQELEVLKNENTALKNENALVRAQLQQQRLLGDLPP</sequence>
<dbReference type="InterPro" id="IPR051732">
    <property type="entry name" value="USF"/>
</dbReference>